<dbReference type="CDD" id="cd05233">
    <property type="entry name" value="SDR_c"/>
    <property type="match status" value="1"/>
</dbReference>
<evidence type="ECO:0000313" key="3">
    <source>
        <dbReference type="EMBL" id="AFL50351.1"/>
    </source>
</evidence>
<dbReference type="Proteomes" id="UP000006180">
    <property type="component" value="Chromosome"/>
</dbReference>
<protein>
    <submittedName>
        <fullName evidence="3">Uncharacterized protein</fullName>
    </submittedName>
</protein>
<dbReference type="STRING" id="1185652.USDA257_c17630"/>
<dbReference type="EMBL" id="CP003563">
    <property type="protein sequence ID" value="AFL50351.1"/>
    <property type="molecule type" value="Genomic_DNA"/>
</dbReference>
<keyword evidence="2" id="KW-0560">Oxidoreductase</keyword>
<reference evidence="3 4" key="1">
    <citation type="journal article" date="2012" name="J. Bacteriol.">
        <title>Complete genome sequence of the broad-host-range strain Sinorhizobium fredii USDA257.</title>
        <authorList>
            <person name="Schuldes J."/>
            <person name="Rodriguez Orbegoso M."/>
            <person name="Schmeisser C."/>
            <person name="Krishnan H.B."/>
            <person name="Daniel R."/>
            <person name="Streit W.R."/>
        </authorList>
    </citation>
    <scope>NUCLEOTIDE SEQUENCE [LARGE SCALE GENOMIC DNA]</scope>
    <source>
        <strain evidence="3 4">USDA 257</strain>
    </source>
</reference>
<dbReference type="InterPro" id="IPR002347">
    <property type="entry name" value="SDR_fam"/>
</dbReference>
<evidence type="ECO:0000313" key="4">
    <source>
        <dbReference type="Proteomes" id="UP000006180"/>
    </source>
</evidence>
<dbReference type="PATRIC" id="fig|1185652.3.peg.1826"/>
<dbReference type="KEGG" id="sfd:USDA257_c17630"/>
<evidence type="ECO:0000256" key="2">
    <source>
        <dbReference type="ARBA" id="ARBA00023002"/>
    </source>
</evidence>
<organism evidence="3 4">
    <name type="scientific">Sinorhizobium fredii (strain USDA 257)</name>
    <dbReference type="NCBI Taxonomy" id="1185652"/>
    <lineage>
        <taxon>Bacteria</taxon>
        <taxon>Pseudomonadati</taxon>
        <taxon>Pseudomonadota</taxon>
        <taxon>Alphaproteobacteria</taxon>
        <taxon>Hyphomicrobiales</taxon>
        <taxon>Rhizobiaceae</taxon>
        <taxon>Sinorhizobium/Ensifer group</taxon>
        <taxon>Sinorhizobium</taxon>
    </lineage>
</organism>
<dbReference type="SUPFAM" id="SSF51735">
    <property type="entry name" value="NAD(P)-binding Rossmann-fold domains"/>
    <property type="match status" value="1"/>
</dbReference>
<dbReference type="Pfam" id="PF13561">
    <property type="entry name" value="adh_short_C2"/>
    <property type="match status" value="1"/>
</dbReference>
<dbReference type="HOGENOM" id="CLU_010194_1_1_5"/>
<dbReference type="AlphaFoldDB" id="I3X395"/>
<evidence type="ECO:0000256" key="1">
    <source>
        <dbReference type="ARBA" id="ARBA00006484"/>
    </source>
</evidence>
<dbReference type="PANTHER" id="PTHR24321">
    <property type="entry name" value="DEHYDROGENASES, SHORT CHAIN"/>
    <property type="match status" value="1"/>
</dbReference>
<dbReference type="Gene3D" id="3.40.50.720">
    <property type="entry name" value="NAD(P)-binding Rossmann-like Domain"/>
    <property type="match status" value="1"/>
</dbReference>
<dbReference type="GO" id="GO:0016491">
    <property type="term" value="F:oxidoreductase activity"/>
    <property type="evidence" value="ECO:0007669"/>
    <property type="project" value="UniProtKB-KW"/>
</dbReference>
<dbReference type="PANTHER" id="PTHR24321:SF8">
    <property type="entry name" value="ESTRADIOL 17-BETA-DEHYDROGENASE 8-RELATED"/>
    <property type="match status" value="1"/>
</dbReference>
<dbReference type="PRINTS" id="PR00081">
    <property type="entry name" value="GDHRDH"/>
</dbReference>
<sequence length="260" mass="26950">MTNLRKVNNIDEVALIAGGASEIGVHAAVALTERGARVAIFDHDPQAVSDVIGQLQARGARAIGLVGHAHIAADVATAVKETVSQFGRITTVVISSTLRTPGEVHRLEESEWTRCIEANLTSAYLVAKNAIPHLLQGGGSFVAVSARGSVAGLQGSPAASAAMHGLVGLIKTMALDYARQGIRCNIVSCGVVDPMTENPHDGTHQNTFQLSRTPLGRAGTAMDVANLIAHLTSQEATFTSGAVQVLDGGMTAGYLNAKVD</sequence>
<dbReference type="InterPro" id="IPR036291">
    <property type="entry name" value="NAD(P)-bd_dom_sf"/>
</dbReference>
<comment type="similarity">
    <text evidence="1">Belongs to the short-chain dehydrogenases/reductases (SDR) family.</text>
</comment>
<gene>
    <name evidence="3" type="ORF">USDA257_c17630</name>
</gene>
<dbReference type="eggNOG" id="COG1028">
    <property type="taxonomic scope" value="Bacteria"/>
</dbReference>
<dbReference type="RefSeq" id="WP_014762532.1">
    <property type="nucleotide sequence ID" value="NC_018000.1"/>
</dbReference>
<name>I3X395_SINF2</name>
<accession>I3X395</accession>
<proteinExistence type="inferred from homology"/>